<dbReference type="SUPFAM" id="SSF52540">
    <property type="entry name" value="P-loop containing nucleoside triphosphate hydrolases"/>
    <property type="match status" value="1"/>
</dbReference>
<evidence type="ECO:0000259" key="6">
    <source>
        <dbReference type="PROSITE" id="PS50893"/>
    </source>
</evidence>
<evidence type="ECO:0000256" key="2">
    <source>
        <dbReference type="ARBA" id="ARBA00022448"/>
    </source>
</evidence>
<comment type="similarity">
    <text evidence="1">Belongs to the ABC transporter superfamily.</text>
</comment>
<organism evidence="7 8">
    <name type="scientific">Streptomyces niveus</name>
    <name type="common">Streptomyces spheroides</name>
    <dbReference type="NCBI Taxonomy" id="193462"/>
    <lineage>
        <taxon>Bacteria</taxon>
        <taxon>Bacillati</taxon>
        <taxon>Actinomycetota</taxon>
        <taxon>Actinomycetes</taxon>
        <taxon>Kitasatosporales</taxon>
        <taxon>Streptomycetaceae</taxon>
        <taxon>Streptomyces</taxon>
    </lineage>
</organism>
<evidence type="ECO:0000256" key="1">
    <source>
        <dbReference type="ARBA" id="ARBA00005417"/>
    </source>
</evidence>
<dbReference type="GO" id="GO:0005524">
    <property type="term" value="F:ATP binding"/>
    <property type="evidence" value="ECO:0007669"/>
    <property type="project" value="UniProtKB-KW"/>
</dbReference>
<feature type="domain" description="ABC transporter" evidence="6">
    <location>
        <begin position="13"/>
        <end position="261"/>
    </location>
</feature>
<dbReference type="InterPro" id="IPR003593">
    <property type="entry name" value="AAA+_ATPase"/>
</dbReference>
<evidence type="ECO:0000256" key="4">
    <source>
        <dbReference type="ARBA" id="ARBA00022840"/>
    </source>
</evidence>
<accession>A0ABZ2AAL5</accession>
<dbReference type="PROSITE" id="PS50893">
    <property type="entry name" value="ABC_TRANSPORTER_2"/>
    <property type="match status" value="1"/>
</dbReference>
<dbReference type="RefSeq" id="WP_329078905.1">
    <property type="nucleotide sequence ID" value="NZ_CP109389.1"/>
</dbReference>
<dbReference type="CDD" id="cd03257">
    <property type="entry name" value="ABC_NikE_OppD_transporters"/>
    <property type="match status" value="1"/>
</dbReference>
<dbReference type="Pfam" id="PF08352">
    <property type="entry name" value="oligo_HPY"/>
    <property type="match status" value="1"/>
</dbReference>
<reference evidence="7" key="1">
    <citation type="submission" date="2022-10" db="EMBL/GenBank/DDBJ databases">
        <title>The complete genomes of actinobacterial strains from the NBC collection.</title>
        <authorList>
            <person name="Joergensen T.S."/>
            <person name="Alvarez Arevalo M."/>
            <person name="Sterndorff E.B."/>
            <person name="Faurdal D."/>
            <person name="Vuksanovic O."/>
            <person name="Mourched A.-S."/>
            <person name="Charusanti P."/>
            <person name="Shaw S."/>
            <person name="Blin K."/>
            <person name="Weber T."/>
        </authorList>
    </citation>
    <scope>NUCLEOTIDE SEQUENCE</scope>
    <source>
        <strain evidence="7">NBC_01432</strain>
    </source>
</reference>
<evidence type="ECO:0000256" key="5">
    <source>
        <dbReference type="SAM" id="MobiDB-lite"/>
    </source>
</evidence>
<sequence>MNTTPVEEDTAAVHVKGLVAEYRTGRKAGGAGSAVQAVSGVDFTIPRGRTLGLVGETGCGKSTLGRCLVQLVRPVGGQALVNGQDVTSARGDAGARLRKQIQLVFQDPYSSLDPRMTVEQILFEPLRIHRLHRSRRAERARELLEQVGLDPDHVRRYPSQFSGGQRQRIGIARALAVEPDILVLDEPVSALDVSVQAGVINLLQDLQQELGLTYLFIAHDLSVVRQISDDVAVMYLGRIAETAPAAELYEAPLHPYTQALLSAVPIPDPRAERARRRIVLQGDAPSPHSPPSGCRFRTRCWKAQGICAEQAPPPLDLPSGHRVACHFPEAAPPAPGGPADGTGRDADNH</sequence>
<dbReference type="InterPro" id="IPR050319">
    <property type="entry name" value="ABC_transp_ATP-bind"/>
</dbReference>
<dbReference type="Gene3D" id="3.40.50.300">
    <property type="entry name" value="P-loop containing nucleotide triphosphate hydrolases"/>
    <property type="match status" value="1"/>
</dbReference>
<proteinExistence type="inferred from homology"/>
<dbReference type="PANTHER" id="PTHR43776:SF7">
    <property type="entry name" value="D,D-DIPEPTIDE TRANSPORT ATP-BINDING PROTEIN DDPF-RELATED"/>
    <property type="match status" value="1"/>
</dbReference>
<dbReference type="PROSITE" id="PS00211">
    <property type="entry name" value="ABC_TRANSPORTER_1"/>
    <property type="match status" value="1"/>
</dbReference>
<dbReference type="Proteomes" id="UP001432209">
    <property type="component" value="Chromosome"/>
</dbReference>
<keyword evidence="2" id="KW-0813">Transport</keyword>
<dbReference type="NCBIfam" id="TIGR01727">
    <property type="entry name" value="oligo_HPY"/>
    <property type="match status" value="1"/>
</dbReference>
<gene>
    <name evidence="7" type="ORF">OG442_28950</name>
</gene>
<dbReference type="InterPro" id="IPR003439">
    <property type="entry name" value="ABC_transporter-like_ATP-bd"/>
</dbReference>
<feature type="region of interest" description="Disordered" evidence="5">
    <location>
        <begin position="327"/>
        <end position="349"/>
    </location>
</feature>
<dbReference type="SMART" id="SM00382">
    <property type="entry name" value="AAA"/>
    <property type="match status" value="1"/>
</dbReference>
<evidence type="ECO:0000313" key="7">
    <source>
        <dbReference type="EMBL" id="WUX55231.1"/>
    </source>
</evidence>
<dbReference type="Pfam" id="PF00005">
    <property type="entry name" value="ABC_tran"/>
    <property type="match status" value="1"/>
</dbReference>
<keyword evidence="4 7" id="KW-0067">ATP-binding</keyword>
<dbReference type="InterPro" id="IPR013563">
    <property type="entry name" value="Oligopep_ABC_C"/>
</dbReference>
<dbReference type="EMBL" id="CP109495">
    <property type="protein sequence ID" value="WUX55231.1"/>
    <property type="molecule type" value="Genomic_DNA"/>
</dbReference>
<evidence type="ECO:0000256" key="3">
    <source>
        <dbReference type="ARBA" id="ARBA00022741"/>
    </source>
</evidence>
<keyword evidence="8" id="KW-1185">Reference proteome</keyword>
<dbReference type="PANTHER" id="PTHR43776">
    <property type="entry name" value="TRANSPORT ATP-BINDING PROTEIN"/>
    <property type="match status" value="1"/>
</dbReference>
<keyword evidence="3" id="KW-0547">Nucleotide-binding</keyword>
<evidence type="ECO:0000313" key="8">
    <source>
        <dbReference type="Proteomes" id="UP001432209"/>
    </source>
</evidence>
<dbReference type="InterPro" id="IPR027417">
    <property type="entry name" value="P-loop_NTPase"/>
</dbReference>
<dbReference type="GeneID" id="91341705"/>
<dbReference type="InterPro" id="IPR017871">
    <property type="entry name" value="ABC_transporter-like_CS"/>
</dbReference>
<name>A0ABZ2AAL5_STRNV</name>
<protein>
    <submittedName>
        <fullName evidence="7">ATP-binding cassette domain-containing protein</fullName>
    </submittedName>
</protein>